<gene>
    <name evidence="2" type="ORF">CLUMA_CG000394</name>
</gene>
<keyword evidence="3" id="KW-1185">Reference proteome</keyword>
<keyword evidence="1" id="KW-0472">Membrane</keyword>
<keyword evidence="1" id="KW-0812">Transmembrane</keyword>
<protein>
    <submittedName>
        <fullName evidence="2">CLUMA_CG000394, isoform A</fullName>
    </submittedName>
</protein>
<dbReference type="Proteomes" id="UP000183832">
    <property type="component" value="Unassembled WGS sequence"/>
</dbReference>
<evidence type="ECO:0000313" key="3">
    <source>
        <dbReference type="Proteomes" id="UP000183832"/>
    </source>
</evidence>
<dbReference type="EMBL" id="CVRI01000001">
    <property type="protein sequence ID" value="CRK86399.1"/>
    <property type="molecule type" value="Genomic_DNA"/>
</dbReference>
<organism evidence="2 3">
    <name type="scientific">Clunio marinus</name>
    <dbReference type="NCBI Taxonomy" id="568069"/>
    <lineage>
        <taxon>Eukaryota</taxon>
        <taxon>Metazoa</taxon>
        <taxon>Ecdysozoa</taxon>
        <taxon>Arthropoda</taxon>
        <taxon>Hexapoda</taxon>
        <taxon>Insecta</taxon>
        <taxon>Pterygota</taxon>
        <taxon>Neoptera</taxon>
        <taxon>Endopterygota</taxon>
        <taxon>Diptera</taxon>
        <taxon>Nematocera</taxon>
        <taxon>Chironomoidea</taxon>
        <taxon>Chironomidae</taxon>
        <taxon>Clunio</taxon>
    </lineage>
</organism>
<proteinExistence type="predicted"/>
<accession>A0A1J1HEL5</accession>
<sequence length="76" mass="8737">MAIIYVSLGFISLAFSDFLSFVLFDFLLQISILPDKHSREHESTINSGIKDFMASKYPLKIISNSFEFNEHEEFGI</sequence>
<keyword evidence="1" id="KW-1133">Transmembrane helix</keyword>
<reference evidence="2 3" key="1">
    <citation type="submission" date="2015-04" db="EMBL/GenBank/DDBJ databases">
        <authorList>
            <person name="Syromyatnikov M.Y."/>
            <person name="Popov V.N."/>
        </authorList>
    </citation>
    <scope>NUCLEOTIDE SEQUENCE [LARGE SCALE GENOMIC DNA]</scope>
</reference>
<feature type="transmembrane region" description="Helical" evidence="1">
    <location>
        <begin position="6"/>
        <end position="28"/>
    </location>
</feature>
<name>A0A1J1HEL5_9DIPT</name>
<evidence type="ECO:0000256" key="1">
    <source>
        <dbReference type="SAM" id="Phobius"/>
    </source>
</evidence>
<evidence type="ECO:0000313" key="2">
    <source>
        <dbReference type="EMBL" id="CRK86399.1"/>
    </source>
</evidence>
<dbReference type="AlphaFoldDB" id="A0A1J1HEL5"/>